<evidence type="ECO:0000256" key="2">
    <source>
        <dbReference type="SAM" id="SignalP"/>
    </source>
</evidence>
<dbReference type="Proteomes" id="UP000075799">
    <property type="component" value="Unassembled WGS sequence"/>
</dbReference>
<feature type="compositionally biased region" description="Polar residues" evidence="1">
    <location>
        <begin position="159"/>
        <end position="187"/>
    </location>
</feature>
<feature type="compositionally biased region" description="Low complexity" evidence="1">
    <location>
        <begin position="112"/>
        <end position="121"/>
    </location>
</feature>
<dbReference type="InterPro" id="IPR036869">
    <property type="entry name" value="J_dom_sf"/>
</dbReference>
<dbReference type="InterPro" id="IPR001623">
    <property type="entry name" value="DnaJ_domain"/>
</dbReference>
<keyword evidence="2" id="KW-0732">Signal</keyword>
<evidence type="ECO:0000313" key="5">
    <source>
        <dbReference type="Proteomes" id="UP000075799"/>
    </source>
</evidence>
<dbReference type="SMART" id="SM00271">
    <property type="entry name" value="DnaJ"/>
    <property type="match status" value="1"/>
</dbReference>
<dbReference type="OrthoDB" id="9779622at2"/>
<dbReference type="CDD" id="cd06257">
    <property type="entry name" value="DnaJ"/>
    <property type="match status" value="1"/>
</dbReference>
<dbReference type="RefSeq" id="WP_063206429.1">
    <property type="nucleotide sequence ID" value="NZ_LUKD01000001.1"/>
</dbReference>
<dbReference type="PROSITE" id="PS50076">
    <property type="entry name" value="DNAJ_2"/>
    <property type="match status" value="1"/>
</dbReference>
<evidence type="ECO:0000259" key="3">
    <source>
        <dbReference type="PROSITE" id="PS50076"/>
    </source>
</evidence>
<feature type="signal peptide" evidence="2">
    <location>
        <begin position="1"/>
        <end position="20"/>
    </location>
</feature>
<feature type="compositionally biased region" description="Low complexity" evidence="1">
    <location>
        <begin position="188"/>
        <end position="206"/>
    </location>
</feature>
<proteinExistence type="predicted"/>
<dbReference type="Gene3D" id="1.10.287.110">
    <property type="entry name" value="DnaJ domain"/>
    <property type="match status" value="1"/>
</dbReference>
<dbReference type="AlphaFoldDB" id="A0A162H2Y6"/>
<evidence type="ECO:0000313" key="4">
    <source>
        <dbReference type="EMBL" id="KYG69539.1"/>
    </source>
</evidence>
<feature type="compositionally biased region" description="Basic and acidic residues" evidence="1">
    <location>
        <begin position="125"/>
        <end position="145"/>
    </location>
</feature>
<dbReference type="PRINTS" id="PR00625">
    <property type="entry name" value="JDOMAIN"/>
</dbReference>
<dbReference type="Pfam" id="PF00226">
    <property type="entry name" value="DnaJ"/>
    <property type="match status" value="1"/>
</dbReference>
<feature type="region of interest" description="Disordered" evidence="1">
    <location>
        <begin position="107"/>
        <end position="206"/>
    </location>
</feature>
<organism evidence="4 5">
    <name type="scientific">Bdellovibrio bacteriovorus</name>
    <dbReference type="NCBI Taxonomy" id="959"/>
    <lineage>
        <taxon>Bacteria</taxon>
        <taxon>Pseudomonadati</taxon>
        <taxon>Bdellovibrionota</taxon>
        <taxon>Bdellovibrionia</taxon>
        <taxon>Bdellovibrionales</taxon>
        <taxon>Pseudobdellovibrionaceae</taxon>
        <taxon>Bdellovibrio</taxon>
    </lineage>
</organism>
<evidence type="ECO:0000256" key="1">
    <source>
        <dbReference type="SAM" id="MobiDB-lite"/>
    </source>
</evidence>
<feature type="chain" id="PRO_5007834722" description="J domain-containing protein" evidence="2">
    <location>
        <begin position="21"/>
        <end position="233"/>
    </location>
</feature>
<accession>A0A162H2Y6</accession>
<dbReference type="EMBL" id="LUKD01000001">
    <property type="protein sequence ID" value="KYG69539.1"/>
    <property type="molecule type" value="Genomic_DNA"/>
</dbReference>
<dbReference type="InterPro" id="IPR050817">
    <property type="entry name" value="DjlA_DnaK_co-chaperone"/>
</dbReference>
<protein>
    <recommendedName>
        <fullName evidence="3">J domain-containing protein</fullName>
    </recommendedName>
</protein>
<name>A0A162H2Y6_BDEBC</name>
<feature type="domain" description="J" evidence="3">
    <location>
        <begin position="35"/>
        <end position="104"/>
    </location>
</feature>
<dbReference type="PANTHER" id="PTHR24074">
    <property type="entry name" value="CO-CHAPERONE PROTEIN DJLA"/>
    <property type="match status" value="1"/>
</dbReference>
<dbReference type="SUPFAM" id="SSF46565">
    <property type="entry name" value="Chaperone J-domain"/>
    <property type="match status" value="1"/>
</dbReference>
<sequence length="233" mass="25813">MRIRNIILLLSLTFSFQTYAQTVEEAKRILNRNTSLYDVLGVAPNASDADIKNAYRRLVRTYHPDRFQGDPVKSQVMSQVTAKLNTTRDTLMDSSLRKRYDNTLKASGRYNTTSSSTATKTEAPAYKKYDFGTVHPEEPVKKNQEPPKQSAEQPKASEKANSQTEEPKKPTSSAKTSVNEPSTTTRVSSTPATSSNPPANRATSAEAARATKLYNDVQKCSGGFYKAFVDVMI</sequence>
<comment type="caution">
    <text evidence="4">The sequence shown here is derived from an EMBL/GenBank/DDBJ whole genome shotgun (WGS) entry which is preliminary data.</text>
</comment>
<reference evidence="4 5" key="1">
    <citation type="submission" date="2016-03" db="EMBL/GenBank/DDBJ databases">
        <authorList>
            <person name="Ploux O."/>
        </authorList>
    </citation>
    <scope>NUCLEOTIDE SEQUENCE [LARGE SCALE GENOMIC DNA]</scope>
    <source>
        <strain evidence="4 5">EC13</strain>
    </source>
</reference>
<gene>
    <name evidence="4" type="ORF">AZI87_10205</name>
</gene>